<organism evidence="3 4">
    <name type="scientific">Pseudomonas helleri</name>
    <dbReference type="NCBI Taxonomy" id="1608996"/>
    <lineage>
        <taxon>Bacteria</taxon>
        <taxon>Pseudomonadati</taxon>
        <taxon>Pseudomonadota</taxon>
        <taxon>Gammaproteobacteria</taxon>
        <taxon>Pseudomonadales</taxon>
        <taxon>Pseudomonadaceae</taxon>
        <taxon>Pseudomonas</taxon>
    </lineage>
</organism>
<name>A0A7X2C6E7_9PSED</name>
<dbReference type="PANTHER" id="PTHR48051">
    <property type="match status" value="1"/>
</dbReference>
<dbReference type="SUPFAM" id="SSF52058">
    <property type="entry name" value="L domain-like"/>
    <property type="match status" value="1"/>
</dbReference>
<dbReference type="Pfam" id="PF00560">
    <property type="entry name" value="LRR_1"/>
    <property type="match status" value="1"/>
</dbReference>
<keyword evidence="2" id="KW-0677">Repeat</keyword>
<dbReference type="AlphaFoldDB" id="A0A7X2C6E7"/>
<accession>A0A7X2C6E7</accession>
<sequence length="186" mass="20330">QALGLEDAVRSAYRGERCTYVLNSGGFALDAVPESLPSMQNLTELYLEDSNITLTPTTAQALSELENLEHIDLDGNPLNLSPDFSNMQHLNSVFLSNTELSEFPTSLLGLPEIETIDLSDNLIIDLPSELFEAPAFITEALDLAGNPLSEASLNRAHTYFSQTGIDMNLTFDDLEPIAVDVVEPEQ</sequence>
<proteinExistence type="predicted"/>
<evidence type="ECO:0000313" key="4">
    <source>
        <dbReference type="Proteomes" id="UP000489190"/>
    </source>
</evidence>
<protein>
    <recommendedName>
        <fullName evidence="5">Leucine-rich repeat domain-containing protein</fullName>
    </recommendedName>
</protein>
<dbReference type="Proteomes" id="UP000489190">
    <property type="component" value="Unassembled WGS sequence"/>
</dbReference>
<dbReference type="InterPro" id="IPR001611">
    <property type="entry name" value="Leu-rich_rpt"/>
</dbReference>
<evidence type="ECO:0000256" key="1">
    <source>
        <dbReference type="ARBA" id="ARBA00022614"/>
    </source>
</evidence>
<dbReference type="PANTHER" id="PTHR48051:SF1">
    <property type="entry name" value="RAS SUPPRESSOR PROTEIN 1"/>
    <property type="match status" value="1"/>
</dbReference>
<feature type="non-terminal residue" evidence="3">
    <location>
        <position position="1"/>
    </location>
</feature>
<reference evidence="3 4" key="1">
    <citation type="submission" date="2019-10" db="EMBL/GenBank/DDBJ databases">
        <title>Evaluation of single-gene subtyping targets for Pseudomonas.</title>
        <authorList>
            <person name="Reichler S.J."/>
            <person name="Orsi R.H."/>
            <person name="Wiedmann M."/>
            <person name="Martin N.H."/>
            <person name="Murphy S.I."/>
        </authorList>
    </citation>
    <scope>NUCLEOTIDE SEQUENCE [LARGE SCALE GENOMIC DNA]</scope>
    <source>
        <strain evidence="3 4">FSL R10-3254</strain>
    </source>
</reference>
<dbReference type="GO" id="GO:0005737">
    <property type="term" value="C:cytoplasm"/>
    <property type="evidence" value="ECO:0007669"/>
    <property type="project" value="TreeGrafter"/>
</dbReference>
<dbReference type="RefSeq" id="WP_153330895.1">
    <property type="nucleotide sequence ID" value="NZ_WIWI01000131.1"/>
</dbReference>
<evidence type="ECO:0000313" key="3">
    <source>
        <dbReference type="EMBL" id="MQT92674.1"/>
    </source>
</evidence>
<keyword evidence="1" id="KW-0433">Leucine-rich repeat</keyword>
<evidence type="ECO:0008006" key="5">
    <source>
        <dbReference type="Google" id="ProtNLM"/>
    </source>
</evidence>
<dbReference type="Gene3D" id="3.80.10.10">
    <property type="entry name" value="Ribonuclease Inhibitor"/>
    <property type="match status" value="1"/>
</dbReference>
<gene>
    <name evidence="3" type="ORF">GHO39_26655</name>
</gene>
<dbReference type="EMBL" id="WIWI01000131">
    <property type="protein sequence ID" value="MQT92674.1"/>
    <property type="molecule type" value="Genomic_DNA"/>
</dbReference>
<comment type="caution">
    <text evidence="3">The sequence shown here is derived from an EMBL/GenBank/DDBJ whole genome shotgun (WGS) entry which is preliminary data.</text>
</comment>
<evidence type="ECO:0000256" key="2">
    <source>
        <dbReference type="ARBA" id="ARBA00022737"/>
    </source>
</evidence>
<dbReference type="InterPro" id="IPR050216">
    <property type="entry name" value="LRR_domain-containing"/>
</dbReference>
<dbReference type="InterPro" id="IPR032675">
    <property type="entry name" value="LRR_dom_sf"/>
</dbReference>